<protein>
    <submittedName>
        <fullName evidence="2">Fatty acid 2-hydroxylase</fullName>
    </submittedName>
</protein>
<keyword evidence="1" id="KW-0472">Membrane</keyword>
<name>A0A091DD66_FUKDA</name>
<evidence type="ECO:0000313" key="2">
    <source>
        <dbReference type="EMBL" id="KFO29027.1"/>
    </source>
</evidence>
<keyword evidence="1" id="KW-0812">Transmembrane</keyword>
<organism evidence="2 3">
    <name type="scientific">Fukomys damarensis</name>
    <name type="common">Damaraland mole rat</name>
    <name type="synonym">Cryptomys damarensis</name>
    <dbReference type="NCBI Taxonomy" id="885580"/>
    <lineage>
        <taxon>Eukaryota</taxon>
        <taxon>Metazoa</taxon>
        <taxon>Chordata</taxon>
        <taxon>Craniata</taxon>
        <taxon>Vertebrata</taxon>
        <taxon>Euteleostomi</taxon>
        <taxon>Mammalia</taxon>
        <taxon>Eutheria</taxon>
        <taxon>Euarchontoglires</taxon>
        <taxon>Glires</taxon>
        <taxon>Rodentia</taxon>
        <taxon>Hystricomorpha</taxon>
        <taxon>Bathyergidae</taxon>
        <taxon>Fukomys</taxon>
    </lineage>
</organism>
<reference evidence="2 3" key="1">
    <citation type="submission" date="2013-11" db="EMBL/GenBank/DDBJ databases">
        <title>The Damaraland mole rat (Fukomys damarensis) genome and evolution of African mole rats.</title>
        <authorList>
            <person name="Gladyshev V.N."/>
            <person name="Fang X."/>
        </authorList>
    </citation>
    <scope>NUCLEOTIDE SEQUENCE [LARGE SCALE GENOMIC DNA]</scope>
    <source>
        <tissue evidence="2">Liver</tissue>
    </source>
</reference>
<proteinExistence type="predicted"/>
<sequence length="192" mass="21738">MELRLEVVDWDKDLVDWKKPLLWQSLSKIVWYSVPIIWVPLVLYLSWFYYTILAQGNVWLFKSFRSEYVLLVPSPCSQPLRAGVIYLELCGILHPPLPVPHEALQKQPLPHHAALCPEWPAPQGTLQGLPPGTLPVSASLIIGFFYVFIRLILPKAVVATVFGRGGLLGYILYNMTHYCTLVHCTRAPTCTA</sequence>
<accession>A0A091DD66</accession>
<dbReference type="AlphaFoldDB" id="A0A091DD66"/>
<keyword evidence="1" id="KW-1133">Transmembrane helix</keyword>
<keyword evidence="3" id="KW-1185">Reference proteome</keyword>
<feature type="transmembrane region" description="Helical" evidence="1">
    <location>
        <begin position="132"/>
        <end position="149"/>
    </location>
</feature>
<evidence type="ECO:0000313" key="3">
    <source>
        <dbReference type="Proteomes" id="UP000028990"/>
    </source>
</evidence>
<dbReference type="EMBL" id="KN122654">
    <property type="protein sequence ID" value="KFO29027.1"/>
    <property type="molecule type" value="Genomic_DNA"/>
</dbReference>
<feature type="transmembrane region" description="Helical" evidence="1">
    <location>
        <begin position="29"/>
        <end position="50"/>
    </location>
</feature>
<dbReference type="Proteomes" id="UP000028990">
    <property type="component" value="Unassembled WGS sequence"/>
</dbReference>
<gene>
    <name evidence="2" type="ORF">H920_09549</name>
</gene>
<evidence type="ECO:0000256" key="1">
    <source>
        <dbReference type="SAM" id="Phobius"/>
    </source>
</evidence>